<dbReference type="PROSITE" id="PS00237">
    <property type="entry name" value="G_PROTEIN_RECEP_F1_1"/>
    <property type="match status" value="1"/>
</dbReference>
<feature type="transmembrane region" description="Helical" evidence="10">
    <location>
        <begin position="45"/>
        <end position="67"/>
    </location>
</feature>
<evidence type="ECO:0000259" key="11">
    <source>
        <dbReference type="PROSITE" id="PS50262"/>
    </source>
</evidence>
<name>A0A9W9ZY04_9CNID</name>
<dbReference type="PRINTS" id="PR00237">
    <property type="entry name" value="GPCRRHODOPSN"/>
</dbReference>
<dbReference type="GO" id="GO:0016020">
    <property type="term" value="C:membrane"/>
    <property type="evidence" value="ECO:0007669"/>
    <property type="project" value="UniProtKB-SubCell"/>
</dbReference>
<evidence type="ECO:0000256" key="2">
    <source>
        <dbReference type="ARBA" id="ARBA00022692"/>
    </source>
</evidence>
<evidence type="ECO:0000256" key="7">
    <source>
        <dbReference type="ARBA" id="ARBA00023224"/>
    </source>
</evidence>
<evidence type="ECO:0000256" key="10">
    <source>
        <dbReference type="SAM" id="Phobius"/>
    </source>
</evidence>
<feature type="transmembrane region" description="Helical" evidence="10">
    <location>
        <begin position="281"/>
        <end position="306"/>
    </location>
</feature>
<dbReference type="CDD" id="cd00637">
    <property type="entry name" value="7tm_classA_rhodopsin-like"/>
    <property type="match status" value="1"/>
</dbReference>
<feature type="transmembrane region" description="Helical" evidence="10">
    <location>
        <begin position="204"/>
        <end position="230"/>
    </location>
</feature>
<dbReference type="InterPro" id="IPR000276">
    <property type="entry name" value="GPCR_Rhodpsn"/>
</dbReference>
<accession>A0A9W9ZY04</accession>
<keyword evidence="7 8" id="KW-0807">Transducer</keyword>
<feature type="transmembrane region" description="Helical" evidence="10">
    <location>
        <begin position="124"/>
        <end position="141"/>
    </location>
</feature>
<evidence type="ECO:0000313" key="12">
    <source>
        <dbReference type="EMBL" id="KAJ7389943.1"/>
    </source>
</evidence>
<keyword evidence="13" id="KW-1185">Reference proteome</keyword>
<dbReference type="PANTHER" id="PTHR24243">
    <property type="entry name" value="G-PROTEIN COUPLED RECEPTOR"/>
    <property type="match status" value="1"/>
</dbReference>
<feature type="transmembrane region" description="Helical" evidence="10">
    <location>
        <begin position="79"/>
        <end position="104"/>
    </location>
</feature>
<evidence type="ECO:0000256" key="5">
    <source>
        <dbReference type="ARBA" id="ARBA00023136"/>
    </source>
</evidence>
<dbReference type="Gene3D" id="1.20.1070.10">
    <property type="entry name" value="Rhodopsin 7-helix transmembrane proteins"/>
    <property type="match status" value="1"/>
</dbReference>
<dbReference type="InterPro" id="IPR017452">
    <property type="entry name" value="GPCR_Rhodpsn_7TM"/>
</dbReference>
<dbReference type="SUPFAM" id="SSF81321">
    <property type="entry name" value="Family A G protein-coupled receptor-like"/>
    <property type="match status" value="1"/>
</dbReference>
<keyword evidence="6 8" id="KW-0675">Receptor</keyword>
<dbReference type="GO" id="GO:0004930">
    <property type="term" value="F:G protein-coupled receptor activity"/>
    <property type="evidence" value="ECO:0007669"/>
    <property type="project" value="UniProtKB-KW"/>
</dbReference>
<evidence type="ECO:0000256" key="4">
    <source>
        <dbReference type="ARBA" id="ARBA00023040"/>
    </source>
</evidence>
<feature type="transmembrane region" description="Helical" evidence="10">
    <location>
        <begin position="161"/>
        <end position="184"/>
    </location>
</feature>
<organism evidence="12 13">
    <name type="scientific">Desmophyllum pertusum</name>
    <dbReference type="NCBI Taxonomy" id="174260"/>
    <lineage>
        <taxon>Eukaryota</taxon>
        <taxon>Metazoa</taxon>
        <taxon>Cnidaria</taxon>
        <taxon>Anthozoa</taxon>
        <taxon>Hexacorallia</taxon>
        <taxon>Scleractinia</taxon>
        <taxon>Caryophylliina</taxon>
        <taxon>Caryophylliidae</taxon>
        <taxon>Desmophyllum</taxon>
    </lineage>
</organism>
<keyword evidence="2 8" id="KW-0812">Transmembrane</keyword>
<comment type="similarity">
    <text evidence="8">Belongs to the G-protein coupled receptor 1 family.</text>
</comment>
<evidence type="ECO:0000256" key="1">
    <source>
        <dbReference type="ARBA" id="ARBA00004141"/>
    </source>
</evidence>
<keyword evidence="5 10" id="KW-0472">Membrane</keyword>
<gene>
    <name evidence="12" type="ORF">OS493_028412</name>
</gene>
<proteinExistence type="inferred from homology"/>
<feature type="compositionally biased region" description="Basic and acidic residues" evidence="9">
    <location>
        <begin position="376"/>
        <end position="386"/>
    </location>
</feature>
<keyword evidence="4 8" id="KW-0297">G-protein coupled receptor</keyword>
<feature type="domain" description="G-protein coupled receptors family 1 profile" evidence="11">
    <location>
        <begin position="58"/>
        <end position="337"/>
    </location>
</feature>
<dbReference type="OrthoDB" id="10036964at2759"/>
<feature type="transmembrane region" description="Helical" evidence="10">
    <location>
        <begin position="318"/>
        <end position="339"/>
    </location>
</feature>
<reference evidence="12" key="1">
    <citation type="submission" date="2023-01" db="EMBL/GenBank/DDBJ databases">
        <title>Genome assembly of the deep-sea coral Lophelia pertusa.</title>
        <authorList>
            <person name="Herrera S."/>
            <person name="Cordes E."/>
        </authorList>
    </citation>
    <scope>NUCLEOTIDE SEQUENCE</scope>
    <source>
        <strain evidence="12">USNM1676648</strain>
        <tissue evidence="12">Polyp</tissue>
    </source>
</reference>
<dbReference type="Proteomes" id="UP001163046">
    <property type="component" value="Unassembled WGS sequence"/>
</dbReference>
<comment type="caution">
    <text evidence="12">The sequence shown here is derived from an EMBL/GenBank/DDBJ whole genome shotgun (WGS) entry which is preliminary data.</text>
</comment>
<evidence type="ECO:0000256" key="8">
    <source>
        <dbReference type="RuleBase" id="RU000688"/>
    </source>
</evidence>
<comment type="subcellular location">
    <subcellularLocation>
        <location evidence="1">Membrane</location>
        <topology evidence="1">Multi-pass membrane protein</topology>
    </subcellularLocation>
</comment>
<dbReference type="EMBL" id="MU825423">
    <property type="protein sequence ID" value="KAJ7389943.1"/>
    <property type="molecule type" value="Genomic_DNA"/>
</dbReference>
<dbReference type="SMART" id="SM01381">
    <property type="entry name" value="7TM_GPCR_Srsx"/>
    <property type="match status" value="1"/>
</dbReference>
<evidence type="ECO:0000313" key="13">
    <source>
        <dbReference type="Proteomes" id="UP001163046"/>
    </source>
</evidence>
<evidence type="ECO:0000256" key="3">
    <source>
        <dbReference type="ARBA" id="ARBA00022989"/>
    </source>
</evidence>
<dbReference type="Pfam" id="PF00001">
    <property type="entry name" value="7tm_1"/>
    <property type="match status" value="1"/>
</dbReference>
<dbReference type="AlphaFoldDB" id="A0A9W9ZY04"/>
<dbReference type="PANTHER" id="PTHR24243:SF208">
    <property type="entry name" value="PYROKININ-1 RECEPTOR"/>
    <property type="match status" value="1"/>
</dbReference>
<dbReference type="PROSITE" id="PS50262">
    <property type="entry name" value="G_PROTEIN_RECEP_F1_2"/>
    <property type="match status" value="1"/>
</dbReference>
<keyword evidence="3 10" id="KW-1133">Transmembrane helix</keyword>
<feature type="region of interest" description="Disordered" evidence="9">
    <location>
        <begin position="366"/>
        <end position="391"/>
    </location>
</feature>
<protein>
    <recommendedName>
        <fullName evidence="11">G-protein coupled receptors family 1 profile domain-containing protein</fullName>
    </recommendedName>
</protein>
<evidence type="ECO:0000256" key="6">
    <source>
        <dbReference type="ARBA" id="ARBA00023170"/>
    </source>
</evidence>
<sequence length="411" mass="46752">MEDAYSNPTLNTSSVNTTNASVTQSAALGFPEYLYQPLEATVFQITLWSTIVLLGVIGNLLVCIAILGRAKMKTSMNYYLLSLTIADLGVLLMIFPVAVLKYLSPFHWLLGKHACLYMVPTEEIFYGASIWSITAIAIERYRNIVGSKRYQFRNRSRSRTVLVIIAVWVASFLVSSVPLYPIMVYNSKFKLCYPKWPDMSGTNALSLSYSIALIVVWYALPLAVIAFTYLKIKKRVRDSVVFRTSMSVTDEKESAILSQSSQNKEKRAKRIWRQSNKAKRILTPLVILFAVTMFPLNALRVLLLIMPNFWRNPYYNLIMGQVIMFVMINSSANPLLYYITSNEFKDAFKIIFKSLREKKNFLKRVSSKSRASSRTSNREDEREGTDYRLTNNNSNSGVELINGNVQIVTGL</sequence>
<evidence type="ECO:0000256" key="9">
    <source>
        <dbReference type="SAM" id="MobiDB-lite"/>
    </source>
</evidence>